<dbReference type="AlphaFoldDB" id="A0A418W507"/>
<dbReference type="OrthoDB" id="7276785at2"/>
<sequence length="84" mass="8940">MPTIKPFANDADSIGIGGLTIENGVDKIAVYGNIDLTRDKAGLVLARELKVLVDGVIKALEADKGLPDQIELPKKPDEVQNPFG</sequence>
<proteinExistence type="predicted"/>
<gene>
    <name evidence="1" type="ORF">D3877_11355</name>
</gene>
<name>A0A418W507_9PROT</name>
<reference evidence="1 2" key="1">
    <citation type="submission" date="2018-09" db="EMBL/GenBank/DDBJ databases">
        <authorList>
            <person name="Zhu H."/>
        </authorList>
    </citation>
    <scope>NUCLEOTIDE SEQUENCE [LARGE SCALE GENOMIC DNA]</scope>
    <source>
        <strain evidence="1 2">K2W22B-5</strain>
    </source>
</reference>
<comment type="caution">
    <text evidence="1">The sequence shown here is derived from an EMBL/GenBank/DDBJ whole genome shotgun (WGS) entry which is preliminary data.</text>
</comment>
<dbReference type="EMBL" id="QYUL01000001">
    <property type="protein sequence ID" value="RJF85037.1"/>
    <property type="molecule type" value="Genomic_DNA"/>
</dbReference>
<keyword evidence="2" id="KW-1185">Reference proteome</keyword>
<organism evidence="1 2">
    <name type="scientific">Azospirillum cavernae</name>
    <dbReference type="NCBI Taxonomy" id="2320860"/>
    <lineage>
        <taxon>Bacteria</taxon>
        <taxon>Pseudomonadati</taxon>
        <taxon>Pseudomonadota</taxon>
        <taxon>Alphaproteobacteria</taxon>
        <taxon>Rhodospirillales</taxon>
        <taxon>Azospirillaceae</taxon>
        <taxon>Azospirillum</taxon>
    </lineage>
</organism>
<evidence type="ECO:0000313" key="1">
    <source>
        <dbReference type="EMBL" id="RJF85037.1"/>
    </source>
</evidence>
<accession>A0A418W507</accession>
<dbReference type="Proteomes" id="UP000283458">
    <property type="component" value="Unassembled WGS sequence"/>
</dbReference>
<evidence type="ECO:0000313" key="2">
    <source>
        <dbReference type="Proteomes" id="UP000283458"/>
    </source>
</evidence>
<protein>
    <submittedName>
        <fullName evidence="1">Uncharacterized protein</fullName>
    </submittedName>
</protein>
<dbReference type="RefSeq" id="WP_119830666.1">
    <property type="nucleotide sequence ID" value="NZ_QYUL01000001.1"/>
</dbReference>